<evidence type="ECO:0000313" key="3">
    <source>
        <dbReference type="EMBL" id="MCU6761324.1"/>
    </source>
</evidence>
<comment type="caution">
    <text evidence="3">The sequence shown here is derived from an EMBL/GenBank/DDBJ whole genome shotgun (WGS) entry which is preliminary data.</text>
</comment>
<feature type="transmembrane region" description="Helical" evidence="1">
    <location>
        <begin position="50"/>
        <end position="69"/>
    </location>
</feature>
<feature type="transmembrane region" description="Helical" evidence="1">
    <location>
        <begin position="20"/>
        <end position="43"/>
    </location>
</feature>
<keyword evidence="4" id="KW-1185">Reference proteome</keyword>
<dbReference type="Proteomes" id="UP001652442">
    <property type="component" value="Unassembled WGS sequence"/>
</dbReference>
<evidence type="ECO:0000256" key="1">
    <source>
        <dbReference type="SAM" id="Phobius"/>
    </source>
</evidence>
<protein>
    <submittedName>
        <fullName evidence="3">Phosphatase PAP2 family protein</fullName>
    </submittedName>
</protein>
<dbReference type="InterPro" id="IPR000326">
    <property type="entry name" value="PAP2/HPO"/>
</dbReference>
<reference evidence="3 4" key="1">
    <citation type="journal article" date="2021" name="ISME Commun">
        <title>Automated analysis of genomic sequences facilitates high-throughput and comprehensive description of bacteria.</title>
        <authorList>
            <person name="Hitch T.C.A."/>
        </authorList>
    </citation>
    <scope>NUCLEOTIDE SEQUENCE [LARGE SCALE GENOMIC DNA]</scope>
    <source>
        <strain evidence="3 4">Sanger_109</strain>
    </source>
</reference>
<gene>
    <name evidence="3" type="ORF">OCV88_03090</name>
</gene>
<proteinExistence type="predicted"/>
<dbReference type="EMBL" id="JAOQJQ010000001">
    <property type="protein sequence ID" value="MCU6761324.1"/>
    <property type="molecule type" value="Genomic_DNA"/>
</dbReference>
<dbReference type="SUPFAM" id="SSF48317">
    <property type="entry name" value="Acid phosphatase/Vanadium-dependent haloperoxidase"/>
    <property type="match status" value="1"/>
</dbReference>
<name>A0ABT2TIG1_9FIRM</name>
<dbReference type="Gene3D" id="1.20.144.10">
    <property type="entry name" value="Phosphatidic acid phosphatase type 2/haloperoxidase"/>
    <property type="match status" value="2"/>
</dbReference>
<evidence type="ECO:0000313" key="4">
    <source>
        <dbReference type="Proteomes" id="UP001652442"/>
    </source>
</evidence>
<feature type="transmembrane region" description="Helical" evidence="1">
    <location>
        <begin position="145"/>
        <end position="166"/>
    </location>
</feature>
<dbReference type="PANTHER" id="PTHR14969:SF13">
    <property type="entry name" value="AT30094P"/>
    <property type="match status" value="1"/>
</dbReference>
<dbReference type="InterPro" id="IPR036938">
    <property type="entry name" value="PAP2/HPO_sf"/>
</dbReference>
<feature type="transmembrane region" description="Helical" evidence="1">
    <location>
        <begin position="121"/>
        <end position="139"/>
    </location>
</feature>
<dbReference type="PANTHER" id="PTHR14969">
    <property type="entry name" value="SPHINGOSINE-1-PHOSPHATE PHOSPHOHYDROLASE"/>
    <property type="match status" value="1"/>
</dbReference>
<accession>A0ABT2TIG1</accession>
<dbReference type="Pfam" id="PF01569">
    <property type="entry name" value="PAP2"/>
    <property type="match status" value="1"/>
</dbReference>
<feature type="domain" description="Phosphatidic acid phosphatase type 2/haloperoxidase" evidence="2">
    <location>
        <begin position="50"/>
        <end position="160"/>
    </location>
</feature>
<dbReference type="SMART" id="SM00014">
    <property type="entry name" value="acidPPc"/>
    <property type="match status" value="1"/>
</dbReference>
<evidence type="ECO:0000259" key="2">
    <source>
        <dbReference type="SMART" id="SM00014"/>
    </source>
</evidence>
<sequence>MELQILDMIQQMRTVWLDHIMVAITTLGNGGIIWIIAGLLLLISKKHRKTGILLLAAFILEIILCNGVLKPLAARVRPCDINSTVQLLVSRPTDYSFPSGHTGASFAAASVLWSRKEKGRLAAMILAVLIAFSRMYLYVHYPTDILGGMIVGSLSAVIVCMGFKLFEQKYGKNNEITV</sequence>
<organism evidence="3 4">
    <name type="scientific">Brotonthovivens ammoniilytica</name>
    <dbReference type="NCBI Taxonomy" id="2981725"/>
    <lineage>
        <taxon>Bacteria</taxon>
        <taxon>Bacillati</taxon>
        <taxon>Bacillota</taxon>
        <taxon>Clostridia</taxon>
        <taxon>Lachnospirales</taxon>
        <taxon>Lachnospiraceae</taxon>
        <taxon>Brotonthovivens</taxon>
    </lineage>
</organism>
<keyword evidence="1" id="KW-0812">Transmembrane</keyword>
<keyword evidence="1" id="KW-1133">Transmembrane helix</keyword>
<keyword evidence="1" id="KW-0472">Membrane</keyword>